<reference evidence="2" key="2">
    <citation type="journal article" date="2013" name="PLoS Genet.">
        <title>Comparative genome structure, secondary metabolite, and effector coding capacity across Cochliobolus pathogens.</title>
        <authorList>
            <person name="Condon B.J."/>
            <person name="Leng Y."/>
            <person name="Wu D."/>
            <person name="Bushley K.E."/>
            <person name="Ohm R.A."/>
            <person name="Otillar R."/>
            <person name="Martin J."/>
            <person name="Schackwitz W."/>
            <person name="Grimwood J."/>
            <person name="MohdZainudin N."/>
            <person name="Xue C."/>
            <person name="Wang R."/>
            <person name="Manning V.A."/>
            <person name="Dhillon B."/>
            <person name="Tu Z.J."/>
            <person name="Steffenson B.J."/>
            <person name="Salamov A."/>
            <person name="Sun H."/>
            <person name="Lowry S."/>
            <person name="LaButti K."/>
            <person name="Han J."/>
            <person name="Copeland A."/>
            <person name="Lindquist E."/>
            <person name="Barry K."/>
            <person name="Schmutz J."/>
            <person name="Baker S.E."/>
            <person name="Ciuffetti L.M."/>
            <person name="Grigoriev I.V."/>
            <person name="Zhong S."/>
            <person name="Turgeon B.G."/>
        </authorList>
    </citation>
    <scope>NUCLEOTIDE SEQUENCE [LARGE SCALE GENOMIC DNA]</scope>
    <source>
        <strain evidence="2">C5 / ATCC 48332 / race O</strain>
    </source>
</reference>
<name>M2UUH2_COCH5</name>
<evidence type="ECO:0000313" key="2">
    <source>
        <dbReference type="Proteomes" id="UP000016936"/>
    </source>
</evidence>
<dbReference type="EMBL" id="KB445576">
    <property type="protein sequence ID" value="EMD91517.1"/>
    <property type="molecule type" value="Genomic_DNA"/>
</dbReference>
<gene>
    <name evidence="1" type="ORF">COCHEDRAFT_1102676</name>
</gene>
<sequence length="63" mass="6943">ISFLPVYLSLNCQTSFSPNVSTYHALPPSTRFNGPSVGFSFLLRIHSTSVSNLTWPLPFSTPL</sequence>
<dbReference type="OrthoDB" id="10316911at2759"/>
<dbReference type="OMA" id="LNCQTSF"/>
<keyword evidence="2" id="KW-1185">Reference proteome</keyword>
<proteinExistence type="predicted"/>
<dbReference type="AlphaFoldDB" id="M2UUH2"/>
<evidence type="ECO:0000313" key="1">
    <source>
        <dbReference type="EMBL" id="EMD91517.1"/>
    </source>
</evidence>
<accession>M2UUH2</accession>
<reference evidence="1 2" key="1">
    <citation type="journal article" date="2012" name="PLoS Pathog.">
        <title>Diverse lifestyles and strategies of plant pathogenesis encoded in the genomes of eighteen Dothideomycetes fungi.</title>
        <authorList>
            <person name="Ohm R.A."/>
            <person name="Feau N."/>
            <person name="Henrissat B."/>
            <person name="Schoch C.L."/>
            <person name="Horwitz B.A."/>
            <person name="Barry K.W."/>
            <person name="Condon B.J."/>
            <person name="Copeland A.C."/>
            <person name="Dhillon B."/>
            <person name="Glaser F."/>
            <person name="Hesse C.N."/>
            <person name="Kosti I."/>
            <person name="LaButti K."/>
            <person name="Lindquist E.A."/>
            <person name="Lucas S."/>
            <person name="Salamov A.A."/>
            <person name="Bradshaw R.E."/>
            <person name="Ciuffetti L."/>
            <person name="Hamelin R.C."/>
            <person name="Kema G.H.J."/>
            <person name="Lawrence C."/>
            <person name="Scott J.A."/>
            <person name="Spatafora J.W."/>
            <person name="Turgeon B.G."/>
            <person name="de Wit P.J.G.M."/>
            <person name="Zhong S."/>
            <person name="Goodwin S.B."/>
            <person name="Grigoriev I.V."/>
        </authorList>
    </citation>
    <scope>NUCLEOTIDE SEQUENCE [LARGE SCALE GENOMIC DNA]</scope>
    <source>
        <strain evidence="2">C5 / ATCC 48332 / race O</strain>
    </source>
</reference>
<protein>
    <submittedName>
        <fullName evidence="1">Uncharacterized protein</fullName>
    </submittedName>
</protein>
<feature type="non-terminal residue" evidence="1">
    <location>
        <position position="1"/>
    </location>
</feature>
<dbReference type="Proteomes" id="UP000016936">
    <property type="component" value="Unassembled WGS sequence"/>
</dbReference>
<dbReference type="HOGENOM" id="CLU_2891945_0_0_1"/>
<organism evidence="1 2">
    <name type="scientific">Cochliobolus heterostrophus (strain C5 / ATCC 48332 / race O)</name>
    <name type="common">Southern corn leaf blight fungus</name>
    <name type="synonym">Bipolaris maydis</name>
    <dbReference type="NCBI Taxonomy" id="701091"/>
    <lineage>
        <taxon>Eukaryota</taxon>
        <taxon>Fungi</taxon>
        <taxon>Dikarya</taxon>
        <taxon>Ascomycota</taxon>
        <taxon>Pezizomycotina</taxon>
        <taxon>Dothideomycetes</taxon>
        <taxon>Pleosporomycetidae</taxon>
        <taxon>Pleosporales</taxon>
        <taxon>Pleosporineae</taxon>
        <taxon>Pleosporaceae</taxon>
        <taxon>Bipolaris</taxon>
    </lineage>
</organism>